<dbReference type="PANTHER" id="PTHR47985:SF44">
    <property type="entry name" value="SERINE_THREONINE-PROTEIN KINASE PBS1"/>
    <property type="match status" value="1"/>
</dbReference>
<sequence length="139" mass="15757">MFYDRRKLSRLADPLLKGRYPMRGLSQAVSVASMCIQDEAAARPLIADVVTALSYLTAKTHDPNAAPAASAHRPEDLRTTHGSTDDKFENFGKDDHERDYSPREIATKVPNREFDRQQALADAMIWVSSWREKHNNLNM</sequence>
<reference evidence="5 6" key="1">
    <citation type="journal article" date="2017" name="Nature">
        <title>The Apostasia genome and the evolution of orchids.</title>
        <authorList>
            <person name="Zhang G.Q."/>
            <person name="Liu K.W."/>
            <person name="Li Z."/>
            <person name="Lohaus R."/>
            <person name="Hsiao Y.Y."/>
            <person name="Niu S.C."/>
            <person name="Wang J.Y."/>
            <person name="Lin Y.C."/>
            <person name="Xu Q."/>
            <person name="Chen L.J."/>
            <person name="Yoshida K."/>
            <person name="Fujiwara S."/>
            <person name="Wang Z.W."/>
            <person name="Zhang Y.Q."/>
            <person name="Mitsuda N."/>
            <person name="Wang M."/>
            <person name="Liu G.H."/>
            <person name="Pecoraro L."/>
            <person name="Huang H.X."/>
            <person name="Xiao X.J."/>
            <person name="Lin M."/>
            <person name="Wu X.Y."/>
            <person name="Wu W.L."/>
            <person name="Chen Y.Y."/>
            <person name="Chang S.B."/>
            <person name="Sakamoto S."/>
            <person name="Ohme-Takagi M."/>
            <person name="Yagi M."/>
            <person name="Zeng S.J."/>
            <person name="Shen C.Y."/>
            <person name="Yeh C.M."/>
            <person name="Luo Y.B."/>
            <person name="Tsai W.C."/>
            <person name="Van de Peer Y."/>
            <person name="Liu Z.J."/>
        </authorList>
    </citation>
    <scope>NUCLEOTIDE SEQUENCE [LARGE SCALE GENOMIC DNA]</scope>
    <source>
        <strain evidence="6">cv. Shenzhen</strain>
        <tissue evidence="5">Stem</tissue>
    </source>
</reference>
<evidence type="ECO:0000313" key="6">
    <source>
        <dbReference type="Proteomes" id="UP000236161"/>
    </source>
</evidence>
<keyword evidence="6" id="KW-1185">Reference proteome</keyword>
<organism evidence="5 6">
    <name type="scientific">Apostasia shenzhenica</name>
    <dbReference type="NCBI Taxonomy" id="1088818"/>
    <lineage>
        <taxon>Eukaryota</taxon>
        <taxon>Viridiplantae</taxon>
        <taxon>Streptophyta</taxon>
        <taxon>Embryophyta</taxon>
        <taxon>Tracheophyta</taxon>
        <taxon>Spermatophyta</taxon>
        <taxon>Magnoliopsida</taxon>
        <taxon>Liliopsida</taxon>
        <taxon>Asparagales</taxon>
        <taxon>Orchidaceae</taxon>
        <taxon>Apostasioideae</taxon>
        <taxon>Apostasia</taxon>
    </lineage>
</organism>
<evidence type="ECO:0000256" key="1">
    <source>
        <dbReference type="ARBA" id="ARBA00004370"/>
    </source>
</evidence>
<keyword evidence="3" id="KW-0472">Membrane</keyword>
<accession>A0A2I0AMW1</accession>
<dbReference type="EMBL" id="KZ451969">
    <property type="protein sequence ID" value="PKA56908.1"/>
    <property type="molecule type" value="Genomic_DNA"/>
</dbReference>
<evidence type="ECO:0000313" key="5">
    <source>
        <dbReference type="EMBL" id="PKA56908.1"/>
    </source>
</evidence>
<proteinExistence type="predicted"/>
<protein>
    <submittedName>
        <fullName evidence="5">Serine/threonine-protein kinase PBS1</fullName>
        <ecNumber evidence="5">2.7.11.1</ecNumber>
    </submittedName>
</protein>
<name>A0A2I0AMW1_9ASPA</name>
<dbReference type="GO" id="GO:0016020">
    <property type="term" value="C:membrane"/>
    <property type="evidence" value="ECO:0007669"/>
    <property type="project" value="UniProtKB-SubCell"/>
</dbReference>
<dbReference type="STRING" id="1088818.A0A2I0AMW1"/>
<evidence type="ECO:0000256" key="2">
    <source>
        <dbReference type="ARBA" id="ARBA00022527"/>
    </source>
</evidence>
<feature type="compositionally biased region" description="Basic and acidic residues" evidence="4">
    <location>
        <begin position="72"/>
        <end position="106"/>
    </location>
</feature>
<evidence type="ECO:0000256" key="3">
    <source>
        <dbReference type="ARBA" id="ARBA00023136"/>
    </source>
</evidence>
<keyword evidence="5" id="KW-0808">Transferase</keyword>
<dbReference type="Proteomes" id="UP000236161">
    <property type="component" value="Unassembled WGS sequence"/>
</dbReference>
<dbReference type="EC" id="2.7.11.1" evidence="5"/>
<dbReference type="OrthoDB" id="1719780at2759"/>
<comment type="subcellular location">
    <subcellularLocation>
        <location evidence="1">Membrane</location>
    </subcellularLocation>
</comment>
<evidence type="ECO:0000256" key="4">
    <source>
        <dbReference type="SAM" id="MobiDB-lite"/>
    </source>
</evidence>
<dbReference type="AlphaFoldDB" id="A0A2I0AMW1"/>
<gene>
    <name evidence="5" type="primary">PBS1</name>
    <name evidence="5" type="ORF">AXF42_Ash002211</name>
</gene>
<keyword evidence="2" id="KW-0723">Serine/threonine-protein kinase</keyword>
<feature type="region of interest" description="Disordered" evidence="4">
    <location>
        <begin position="62"/>
        <end position="106"/>
    </location>
</feature>
<dbReference type="GO" id="GO:0004674">
    <property type="term" value="F:protein serine/threonine kinase activity"/>
    <property type="evidence" value="ECO:0007669"/>
    <property type="project" value="UniProtKB-KW"/>
</dbReference>
<dbReference type="PANTHER" id="PTHR47985">
    <property type="entry name" value="OS07G0668900 PROTEIN"/>
    <property type="match status" value="1"/>
</dbReference>
<keyword evidence="5" id="KW-0418">Kinase</keyword>